<dbReference type="InterPro" id="IPR027417">
    <property type="entry name" value="P-loop_NTPase"/>
</dbReference>
<dbReference type="RefSeq" id="WP_262396957.1">
    <property type="nucleotide sequence ID" value="NZ_JACRTC010000001.1"/>
</dbReference>
<reference evidence="1" key="1">
    <citation type="submission" date="2020-08" db="EMBL/GenBank/DDBJ databases">
        <title>Genome public.</title>
        <authorList>
            <person name="Liu C."/>
            <person name="Sun Q."/>
        </authorList>
    </citation>
    <scope>NUCLEOTIDE SEQUENCE</scope>
    <source>
        <strain evidence="1">NSJ-54</strain>
    </source>
</reference>
<sequence length="353" mass="39832">MKKLTLFPCNADAKILLDYPPAFKDYEITALSDFAEHSARLDAWEKRYGIYADADADRVLERSDALLLCDNIENLRFDKYKRLIEKAAKAKKEILLTPRLARELGELPSVKTNLLYRPYPIGKGLSPQKVYQITVPVIAVMGMGENCDKFETMLIIKDVLEKKGYAPVCLAANSLGPLFGMYSLPLELNSEQLSMEQKVLILNHMVHQLCKESPSDVIVVELPGGIGKIGDKEYNHFSEISLAIAGALSVDVGIMNLYFNDRLTSEDLEQFRLLCRWKYEIEVEAFVLSRQKIEYDDEQLRFEYLHLSDELRKKLLPSYLSSPCPIADIGDKAGVREAIAHLIAILEGNLAAV</sequence>
<organism evidence="1 2">
    <name type="scientific">Zongyangia hominis</name>
    <dbReference type="NCBI Taxonomy" id="2763677"/>
    <lineage>
        <taxon>Bacteria</taxon>
        <taxon>Bacillati</taxon>
        <taxon>Bacillota</taxon>
        <taxon>Clostridia</taxon>
        <taxon>Eubacteriales</taxon>
        <taxon>Oscillospiraceae</taxon>
        <taxon>Zongyangia</taxon>
    </lineage>
</organism>
<gene>
    <name evidence="1" type="ORF">H8709_03400</name>
</gene>
<name>A0A926ED07_9FIRM</name>
<comment type="caution">
    <text evidence="1">The sequence shown here is derived from an EMBL/GenBank/DDBJ whole genome shotgun (WGS) entry which is preliminary data.</text>
</comment>
<evidence type="ECO:0000313" key="1">
    <source>
        <dbReference type="EMBL" id="MBC8569871.1"/>
    </source>
</evidence>
<dbReference type="NCBIfam" id="TIGR04066">
    <property type="entry name" value="nat_prod_clost"/>
    <property type="match status" value="1"/>
</dbReference>
<dbReference type="InterPro" id="IPR023823">
    <property type="entry name" value="CHP04066_peptide_maturation"/>
</dbReference>
<dbReference type="EMBL" id="JACRTC010000001">
    <property type="protein sequence ID" value="MBC8569871.1"/>
    <property type="molecule type" value="Genomic_DNA"/>
</dbReference>
<evidence type="ECO:0000313" key="2">
    <source>
        <dbReference type="Proteomes" id="UP000660861"/>
    </source>
</evidence>
<dbReference type="Gene3D" id="3.40.50.300">
    <property type="entry name" value="P-loop containing nucleotide triphosphate hydrolases"/>
    <property type="match status" value="1"/>
</dbReference>
<keyword evidence="2" id="KW-1185">Reference proteome</keyword>
<proteinExistence type="predicted"/>
<protein>
    <submittedName>
        <fullName evidence="1">TIGR04066 family peptide maturation system protein</fullName>
    </submittedName>
</protein>
<accession>A0A926ED07</accession>
<dbReference type="AlphaFoldDB" id="A0A926ED07"/>
<dbReference type="Proteomes" id="UP000660861">
    <property type="component" value="Unassembled WGS sequence"/>
</dbReference>